<dbReference type="GO" id="GO:0030042">
    <property type="term" value="P:actin filament depolymerization"/>
    <property type="evidence" value="ECO:0007669"/>
    <property type="project" value="InterPro"/>
</dbReference>
<name>A0A8H4QUG3_9AGAR</name>
<accession>A0A8H4QUG3</accession>
<comment type="similarity">
    <text evidence="2">Belongs to the actin-binding proteins ADF family.</text>
</comment>
<dbReference type="PROSITE" id="PS51263">
    <property type="entry name" value="ADF_H"/>
    <property type="match status" value="1"/>
</dbReference>
<keyword evidence="8" id="KW-1185">Reference proteome</keyword>
<dbReference type="SUPFAM" id="SSF55753">
    <property type="entry name" value="Actin depolymerizing proteins"/>
    <property type="match status" value="2"/>
</dbReference>
<comment type="caution">
    <text evidence="7">The sequence shown here is derived from an EMBL/GenBank/DDBJ whole genome shotgun (WGS) entry which is preliminary data.</text>
</comment>
<dbReference type="InterPro" id="IPR017904">
    <property type="entry name" value="ADF/Cofilin"/>
</dbReference>
<evidence type="ECO:0000256" key="4">
    <source>
        <dbReference type="ARBA" id="ARBA00023203"/>
    </source>
</evidence>
<keyword evidence="4" id="KW-0009">Actin-binding</keyword>
<evidence type="ECO:0000313" key="8">
    <source>
        <dbReference type="Proteomes" id="UP000521872"/>
    </source>
</evidence>
<evidence type="ECO:0000256" key="5">
    <source>
        <dbReference type="ARBA" id="ARBA00032427"/>
    </source>
</evidence>
<comment type="subcellular location">
    <subcellularLocation>
        <location evidence="1">Nucleus matrix</location>
    </subcellularLocation>
</comment>
<dbReference type="GO" id="GO:0003779">
    <property type="term" value="F:actin binding"/>
    <property type="evidence" value="ECO:0007669"/>
    <property type="project" value="UniProtKB-KW"/>
</dbReference>
<dbReference type="InterPro" id="IPR029006">
    <property type="entry name" value="ADF-H/Gelsolin-like_dom_sf"/>
</dbReference>
<dbReference type="Proteomes" id="UP000521872">
    <property type="component" value="Unassembled WGS sequence"/>
</dbReference>
<evidence type="ECO:0000256" key="2">
    <source>
        <dbReference type="ARBA" id="ARBA00006844"/>
    </source>
</evidence>
<dbReference type="EMBL" id="JAACJL010000030">
    <property type="protein sequence ID" value="KAF4617659.1"/>
    <property type="molecule type" value="Genomic_DNA"/>
</dbReference>
<evidence type="ECO:0000256" key="1">
    <source>
        <dbReference type="ARBA" id="ARBA00004109"/>
    </source>
</evidence>
<gene>
    <name evidence="7" type="ORF">D9613_006337</name>
</gene>
<dbReference type="AlphaFoldDB" id="A0A8H4QUG3"/>
<dbReference type="Gene3D" id="3.40.20.10">
    <property type="entry name" value="Severin"/>
    <property type="match status" value="1"/>
</dbReference>
<organism evidence="7 8">
    <name type="scientific">Agrocybe pediades</name>
    <dbReference type="NCBI Taxonomy" id="84607"/>
    <lineage>
        <taxon>Eukaryota</taxon>
        <taxon>Fungi</taxon>
        <taxon>Dikarya</taxon>
        <taxon>Basidiomycota</taxon>
        <taxon>Agaricomycotina</taxon>
        <taxon>Agaricomycetes</taxon>
        <taxon>Agaricomycetidae</taxon>
        <taxon>Agaricales</taxon>
        <taxon>Agaricineae</taxon>
        <taxon>Strophariaceae</taxon>
        <taxon>Agrocybe</taxon>
    </lineage>
</organism>
<evidence type="ECO:0000313" key="7">
    <source>
        <dbReference type="EMBL" id="KAF4617659.1"/>
    </source>
</evidence>
<sequence>MVYLKLRKKYKYIVFNMNKDAEHIKDATEIVVEKTSTETDYEKFIADFPEDSCRFAIYDFEFEKEGAGKRNKIIFLACLQTSIDPPIAEGTRSISPRHYDMLCPRYRYLPTDRHPYPYLSIRSPDNAPTKQKMVFASSKETLKRELSGIAAEIQGTDYDEIAHESVMDKVKRVA</sequence>
<protein>
    <recommendedName>
        <fullName evidence="3">Cofilin</fullName>
    </recommendedName>
    <alternativeName>
        <fullName evidence="5">Actin-depolymerizing factor 1</fullName>
    </alternativeName>
</protein>
<dbReference type="Pfam" id="PF00241">
    <property type="entry name" value="Cofilin_ADF"/>
    <property type="match status" value="2"/>
</dbReference>
<dbReference type="PANTHER" id="PTHR11913">
    <property type="entry name" value="COFILIN-RELATED"/>
    <property type="match status" value="1"/>
</dbReference>
<dbReference type="InterPro" id="IPR002108">
    <property type="entry name" value="ADF-H"/>
</dbReference>
<dbReference type="CDD" id="cd11286">
    <property type="entry name" value="ADF_cofilin_like"/>
    <property type="match status" value="1"/>
</dbReference>
<reference evidence="7 8" key="1">
    <citation type="submission" date="2019-12" db="EMBL/GenBank/DDBJ databases">
        <authorList>
            <person name="Floudas D."/>
            <person name="Bentzer J."/>
            <person name="Ahren D."/>
            <person name="Johansson T."/>
            <person name="Persson P."/>
            <person name="Tunlid A."/>
        </authorList>
    </citation>
    <scope>NUCLEOTIDE SEQUENCE [LARGE SCALE GENOMIC DNA]</scope>
    <source>
        <strain evidence="7 8">CBS 102.39</strain>
    </source>
</reference>
<proteinExistence type="inferred from homology"/>
<evidence type="ECO:0000259" key="6">
    <source>
        <dbReference type="PROSITE" id="PS51263"/>
    </source>
</evidence>
<dbReference type="GO" id="GO:0016363">
    <property type="term" value="C:nuclear matrix"/>
    <property type="evidence" value="ECO:0007669"/>
    <property type="project" value="UniProtKB-SubCell"/>
</dbReference>
<dbReference type="GO" id="GO:0015629">
    <property type="term" value="C:actin cytoskeleton"/>
    <property type="evidence" value="ECO:0007669"/>
    <property type="project" value="InterPro"/>
</dbReference>
<feature type="domain" description="ADF-H" evidence="6">
    <location>
        <begin position="1"/>
        <end position="171"/>
    </location>
</feature>
<dbReference type="SMART" id="SM00102">
    <property type="entry name" value="ADF"/>
    <property type="match status" value="1"/>
</dbReference>
<evidence type="ECO:0000256" key="3">
    <source>
        <dbReference type="ARBA" id="ARBA00015630"/>
    </source>
</evidence>